<dbReference type="Proteomes" id="UP000279384">
    <property type="component" value="Unassembled WGS sequence"/>
</dbReference>
<dbReference type="CDD" id="cd00077">
    <property type="entry name" value="HDc"/>
    <property type="match status" value="1"/>
</dbReference>
<dbReference type="InterPro" id="IPR003607">
    <property type="entry name" value="HD/PDEase_dom"/>
</dbReference>
<proteinExistence type="predicted"/>
<name>A0A495B0J1_VOGIN</name>
<gene>
    <name evidence="2" type="ORF">C8E02_3445</name>
</gene>
<dbReference type="InterPro" id="IPR037522">
    <property type="entry name" value="HD_GYP_dom"/>
</dbReference>
<evidence type="ECO:0000313" key="2">
    <source>
        <dbReference type="EMBL" id="RKQ52975.1"/>
    </source>
</evidence>
<dbReference type="InterPro" id="IPR052020">
    <property type="entry name" value="Cyclic_di-GMP/3'3'-cGAMP_PDE"/>
</dbReference>
<evidence type="ECO:0000259" key="1">
    <source>
        <dbReference type="PROSITE" id="PS51832"/>
    </source>
</evidence>
<sequence length="382" mass="41179">MADSAKTRLPSSFVRLGQPLPVDVYHESGILLLKKGHYVLTPEQRERLLAAGHGDSEAVAARLEREQQERAARRQQDSLAQPCNPLVEFEFLLHRVEGLLSHGLAVRGLGSALREVLASLLELSQRLPDGMLAASLLLDSRLPAAAHGLRVATTLAVLGRRLGLDAATLHSACGAALTMNIAIVGLLGKLRQQDEPLSEAQSAALLAHPVIGSAILREAGIDDELWHSLVQCHHEKPDGSGYPQALRGDEVPPLARLLALLDQLGEQVESGRLLPSQALATLFRDPAGGHDPAQLAALVKELGVYPPGSFVELASGEIAVVTYRGDSANTPRVAALRRRDGPPYAEPLLRDTRQLPFRINKAVGRGSTGVKPAYLIRLWQRR</sequence>
<dbReference type="GO" id="GO:0008081">
    <property type="term" value="F:phosphoric diester hydrolase activity"/>
    <property type="evidence" value="ECO:0007669"/>
    <property type="project" value="UniProtKB-ARBA"/>
</dbReference>
<dbReference type="SUPFAM" id="SSF109604">
    <property type="entry name" value="HD-domain/PDEase-like"/>
    <property type="match status" value="1"/>
</dbReference>
<evidence type="ECO:0000313" key="3">
    <source>
        <dbReference type="Proteomes" id="UP000279384"/>
    </source>
</evidence>
<organism evidence="2 3">
    <name type="scientific">Vogesella indigofera</name>
    <name type="common">Pseudomonas indigofera</name>
    <dbReference type="NCBI Taxonomy" id="45465"/>
    <lineage>
        <taxon>Bacteria</taxon>
        <taxon>Pseudomonadati</taxon>
        <taxon>Pseudomonadota</taxon>
        <taxon>Betaproteobacteria</taxon>
        <taxon>Neisseriales</taxon>
        <taxon>Chromobacteriaceae</taxon>
        <taxon>Vogesella</taxon>
    </lineage>
</organism>
<comment type="caution">
    <text evidence="2">The sequence shown here is derived from an EMBL/GenBank/DDBJ whole genome shotgun (WGS) entry which is preliminary data.</text>
</comment>
<feature type="domain" description="HD-GYP" evidence="1">
    <location>
        <begin position="123"/>
        <end position="315"/>
    </location>
</feature>
<dbReference type="PANTHER" id="PTHR45228">
    <property type="entry name" value="CYCLIC DI-GMP PHOSPHODIESTERASE TM_0186-RELATED"/>
    <property type="match status" value="1"/>
</dbReference>
<accession>A0A495B0J1</accession>
<protein>
    <submittedName>
        <fullName evidence="2">HD domain-containing protein</fullName>
    </submittedName>
</protein>
<dbReference type="RefSeq" id="WP_047967606.1">
    <property type="nucleotide sequence ID" value="NZ_RBID01000020.1"/>
</dbReference>
<dbReference type="AlphaFoldDB" id="A0A495B0J1"/>
<dbReference type="PROSITE" id="PS51832">
    <property type="entry name" value="HD_GYP"/>
    <property type="match status" value="1"/>
</dbReference>
<dbReference type="PANTHER" id="PTHR45228:SF4">
    <property type="entry name" value="LIPOPROTEIN"/>
    <property type="match status" value="1"/>
</dbReference>
<dbReference type="EMBL" id="RBID01000020">
    <property type="protein sequence ID" value="RKQ52975.1"/>
    <property type="molecule type" value="Genomic_DNA"/>
</dbReference>
<dbReference type="Pfam" id="PF13487">
    <property type="entry name" value="HD_5"/>
    <property type="match status" value="1"/>
</dbReference>
<reference evidence="2 3" key="1">
    <citation type="submission" date="2018-10" db="EMBL/GenBank/DDBJ databases">
        <title>Genomic Encyclopedia of Type Strains, Phase IV (KMG-IV): sequencing the most valuable type-strain genomes for metagenomic binning, comparative biology and taxonomic classification.</title>
        <authorList>
            <person name="Goeker M."/>
        </authorList>
    </citation>
    <scope>NUCLEOTIDE SEQUENCE [LARGE SCALE GENOMIC DNA]</scope>
    <source>
        <strain evidence="2 3">DSM 3303</strain>
    </source>
</reference>
<dbReference type="Gene3D" id="1.10.3210.10">
    <property type="entry name" value="Hypothetical protein af1432"/>
    <property type="match status" value="1"/>
</dbReference>